<dbReference type="AlphaFoldDB" id="A0A9D4CI86"/>
<feature type="non-terminal residue" evidence="1">
    <location>
        <position position="1"/>
    </location>
</feature>
<keyword evidence="2" id="KW-1185">Reference proteome</keyword>
<reference evidence="1" key="2">
    <citation type="submission" date="2020-11" db="EMBL/GenBank/DDBJ databases">
        <authorList>
            <person name="McCartney M.A."/>
            <person name="Auch B."/>
            <person name="Kono T."/>
            <person name="Mallez S."/>
            <person name="Becker A."/>
            <person name="Gohl D.M."/>
            <person name="Silverstein K.A.T."/>
            <person name="Koren S."/>
            <person name="Bechman K.B."/>
            <person name="Herman A."/>
            <person name="Abrahante J.E."/>
            <person name="Garbe J."/>
        </authorList>
    </citation>
    <scope>NUCLEOTIDE SEQUENCE</scope>
    <source>
        <strain evidence="1">Duluth1</strain>
        <tissue evidence="1">Whole animal</tissue>
    </source>
</reference>
<evidence type="ECO:0000313" key="2">
    <source>
        <dbReference type="Proteomes" id="UP000828390"/>
    </source>
</evidence>
<reference evidence="1" key="1">
    <citation type="journal article" date="2019" name="bioRxiv">
        <title>The Genome of the Zebra Mussel, Dreissena polymorpha: A Resource for Invasive Species Research.</title>
        <authorList>
            <person name="McCartney M.A."/>
            <person name="Auch B."/>
            <person name="Kono T."/>
            <person name="Mallez S."/>
            <person name="Zhang Y."/>
            <person name="Obille A."/>
            <person name="Becker A."/>
            <person name="Abrahante J.E."/>
            <person name="Garbe J."/>
            <person name="Badalamenti J.P."/>
            <person name="Herman A."/>
            <person name="Mangelson H."/>
            <person name="Liachko I."/>
            <person name="Sullivan S."/>
            <person name="Sone E.D."/>
            <person name="Koren S."/>
            <person name="Silverstein K.A.T."/>
            <person name="Beckman K.B."/>
            <person name="Gohl D.M."/>
        </authorList>
    </citation>
    <scope>NUCLEOTIDE SEQUENCE</scope>
    <source>
        <strain evidence="1">Duluth1</strain>
        <tissue evidence="1">Whole animal</tissue>
    </source>
</reference>
<dbReference type="Proteomes" id="UP000828390">
    <property type="component" value="Unassembled WGS sequence"/>
</dbReference>
<name>A0A9D4CI86_DREPO</name>
<proteinExistence type="predicted"/>
<accession>A0A9D4CI86</accession>
<sequence>CILENKTSGRNWHAEAGTMQSVGSDLTLECDKDYWLQNSTAGNPTSGRNWHAEAGTMQSVGSDLTLECDKDYWLQNSTAGNPVTKQNITCNTMCILENKTSGRNWHAEAGTMQSVGSDLTLECDKDYWLQNSTAGNPTSGRNWHAEAGTMQSVGSDLTLECDKDYWLQNSTAGNPVTKQNITCNTMCILENKTSGRNWHAEAGTMQSVGSDLTLECDKDYWLQNSTAGNPTSGRNWHAEAGTMQSVGSDLTLECDKDYWLQNSTAGNPVTKQNITCNTMCILENKTSGRNWHAEAGTMQSVGSDLTLECDKDYWLQNSTAGNPTSGRNWHAEAGTMQSVGSDLTLECDKDYWLQNSTAGNPVTKQNITCNTMCILENKTSGRNWHAEAGTMQSVGSDLTLECDKDYWLQNSTAGNPTSGRNWHAEAGTMQSVGSDLTLECDKDYWLQNSTAGNPVTKQNITCNTMCILENKTSGRNWHAEAGTMQSVGSDLTLECDKDYWLQNSTAGNPTSGRNWHAEAGTMQSVGSDLTLECDKDYWLQNSTAGNPVTKQNITCNTMCILENKTSGRNWHAEAGTMQSVGSDLTLECDKDYWLQNSTAGNPTSGRNWHAEAGTMQSVGSDLTLECDKDYWLQNSTAGNPVTKQNITCNTMCILENKTSGRNWHAEAGTMQSVGSDLTLECDKDYWLQNSTAGNPAGTMKSVGSDLTLECDKDYWLQNSTAGNPHYFCELTFARMINFIKFRIACQALKTEHTDDSHWHLDDAALDNATVQNYDAHMPLRCDDGYWLKPSSTLGNPQRTQALYSESELHYLCKLTFARMINFIKFRIACQALKIEHTDDSHWHLDDAALDNATVQNYDAHMPLRCDDGYWLKPSSTFGNPQTTQHSDACHWHMTNSTLSNATKMTYDANVQLKCDDGYWLQNTSTPGKPNTTQRCYNQRL</sequence>
<organism evidence="1 2">
    <name type="scientific">Dreissena polymorpha</name>
    <name type="common">Zebra mussel</name>
    <name type="synonym">Mytilus polymorpha</name>
    <dbReference type="NCBI Taxonomy" id="45954"/>
    <lineage>
        <taxon>Eukaryota</taxon>
        <taxon>Metazoa</taxon>
        <taxon>Spiralia</taxon>
        <taxon>Lophotrochozoa</taxon>
        <taxon>Mollusca</taxon>
        <taxon>Bivalvia</taxon>
        <taxon>Autobranchia</taxon>
        <taxon>Heteroconchia</taxon>
        <taxon>Euheterodonta</taxon>
        <taxon>Imparidentia</taxon>
        <taxon>Neoheterodontei</taxon>
        <taxon>Myida</taxon>
        <taxon>Dreissenoidea</taxon>
        <taxon>Dreissenidae</taxon>
        <taxon>Dreissena</taxon>
    </lineage>
</organism>
<comment type="caution">
    <text evidence="1">The sequence shown here is derived from an EMBL/GenBank/DDBJ whole genome shotgun (WGS) entry which is preliminary data.</text>
</comment>
<protein>
    <submittedName>
        <fullName evidence="1">Uncharacterized protein</fullName>
    </submittedName>
</protein>
<evidence type="ECO:0000313" key="1">
    <source>
        <dbReference type="EMBL" id="KAH3724716.1"/>
    </source>
</evidence>
<gene>
    <name evidence="1" type="ORF">DPMN_050539</name>
</gene>
<dbReference type="EMBL" id="JAIWYP010000012">
    <property type="protein sequence ID" value="KAH3724716.1"/>
    <property type="molecule type" value="Genomic_DNA"/>
</dbReference>